<dbReference type="GO" id="GO:0034707">
    <property type="term" value="C:chloride channel complex"/>
    <property type="evidence" value="ECO:0007669"/>
    <property type="project" value="UniProtKB-UniRule"/>
</dbReference>
<evidence type="ECO:0000256" key="12">
    <source>
        <dbReference type="ARBA" id="ARBA00023303"/>
    </source>
</evidence>
<feature type="compositionally biased region" description="Polar residues" evidence="14">
    <location>
        <begin position="651"/>
        <end position="674"/>
    </location>
</feature>
<dbReference type="Proteomes" id="UP001107558">
    <property type="component" value="Chromosome 3"/>
</dbReference>
<comment type="caution">
    <text evidence="15">The sequence shown here is derived from an EMBL/GenBank/DDBJ whole genome shotgun (WGS) entry which is preliminary data.</text>
</comment>
<dbReference type="EMBL" id="JADBJN010000003">
    <property type="protein sequence ID" value="KAG5672510.1"/>
    <property type="molecule type" value="Genomic_DNA"/>
</dbReference>
<keyword evidence="3 13" id="KW-0813">Transport</keyword>
<keyword evidence="4" id="KW-1003">Cell membrane</keyword>
<feature type="region of interest" description="Disordered" evidence="14">
    <location>
        <begin position="360"/>
        <end position="381"/>
    </location>
</feature>
<feature type="region of interest" description="Disordered" evidence="14">
    <location>
        <begin position="600"/>
        <end position="620"/>
    </location>
</feature>
<organism evidence="15 16">
    <name type="scientific">Polypedilum vanderplanki</name>
    <name type="common">Sleeping chironomid midge</name>
    <dbReference type="NCBI Taxonomy" id="319348"/>
    <lineage>
        <taxon>Eukaryota</taxon>
        <taxon>Metazoa</taxon>
        <taxon>Ecdysozoa</taxon>
        <taxon>Arthropoda</taxon>
        <taxon>Hexapoda</taxon>
        <taxon>Insecta</taxon>
        <taxon>Pterygota</taxon>
        <taxon>Neoptera</taxon>
        <taxon>Endopterygota</taxon>
        <taxon>Diptera</taxon>
        <taxon>Nematocera</taxon>
        <taxon>Chironomoidea</taxon>
        <taxon>Chironomidae</taxon>
        <taxon>Chironominae</taxon>
        <taxon>Polypedilum</taxon>
        <taxon>Polypedilum</taxon>
    </lineage>
</organism>
<dbReference type="PANTHER" id="PTHR12424">
    <property type="entry name" value="TWEETY-RELATED"/>
    <property type="match status" value="1"/>
</dbReference>
<keyword evidence="6 13" id="KW-1133">Transmembrane helix</keyword>
<evidence type="ECO:0000256" key="14">
    <source>
        <dbReference type="SAM" id="MobiDB-lite"/>
    </source>
</evidence>
<keyword evidence="10" id="KW-0325">Glycoprotein</keyword>
<name>A0A9J6BT70_POLVA</name>
<accession>A0A9J6BT70</accession>
<evidence type="ECO:0000313" key="15">
    <source>
        <dbReference type="EMBL" id="KAG5672510.1"/>
    </source>
</evidence>
<keyword evidence="8 13" id="KW-0472">Membrane</keyword>
<gene>
    <name evidence="15" type="ORF">PVAND_002634</name>
</gene>
<evidence type="ECO:0000256" key="6">
    <source>
        <dbReference type="ARBA" id="ARBA00022989"/>
    </source>
</evidence>
<dbReference type="PANTHER" id="PTHR12424:SF18">
    <property type="entry name" value="PROTEIN TWEETY-2"/>
    <property type="match status" value="1"/>
</dbReference>
<evidence type="ECO:0000256" key="4">
    <source>
        <dbReference type="ARBA" id="ARBA00022475"/>
    </source>
</evidence>
<dbReference type="AlphaFoldDB" id="A0A9J6BT70"/>
<feature type="region of interest" description="Disordered" evidence="14">
    <location>
        <begin position="651"/>
        <end position="818"/>
    </location>
</feature>
<dbReference type="GO" id="GO:0005886">
    <property type="term" value="C:plasma membrane"/>
    <property type="evidence" value="ECO:0007669"/>
    <property type="project" value="UniProtKB-SubCell"/>
</dbReference>
<evidence type="ECO:0000313" key="16">
    <source>
        <dbReference type="Proteomes" id="UP001107558"/>
    </source>
</evidence>
<dbReference type="InterPro" id="IPR006990">
    <property type="entry name" value="Tweety"/>
</dbReference>
<keyword evidence="5 13" id="KW-0812">Transmembrane</keyword>
<evidence type="ECO:0000256" key="3">
    <source>
        <dbReference type="ARBA" id="ARBA00022448"/>
    </source>
</evidence>
<evidence type="ECO:0000256" key="11">
    <source>
        <dbReference type="ARBA" id="ARBA00023214"/>
    </source>
</evidence>
<keyword evidence="9 13" id="KW-0869">Chloride channel</keyword>
<evidence type="ECO:0000256" key="2">
    <source>
        <dbReference type="ARBA" id="ARBA00009849"/>
    </source>
</evidence>
<comment type="subcellular location">
    <subcellularLocation>
        <location evidence="1">Cell membrane</location>
        <topology evidence="1">Multi-pass membrane protein</topology>
    </subcellularLocation>
</comment>
<dbReference type="OrthoDB" id="187568at2759"/>
<keyword evidence="16" id="KW-1185">Reference proteome</keyword>
<feature type="transmembrane region" description="Helical" evidence="13">
    <location>
        <begin position="319"/>
        <end position="342"/>
    </location>
</feature>
<keyword evidence="12 13" id="KW-0407">Ion channel</keyword>
<keyword evidence="11 13" id="KW-0868">Chloride</keyword>
<feature type="compositionally biased region" description="Polar residues" evidence="14">
    <location>
        <begin position="786"/>
        <end position="797"/>
    </location>
</feature>
<dbReference type="GO" id="GO:0005229">
    <property type="term" value="F:intracellularly calcium-gated chloride channel activity"/>
    <property type="evidence" value="ECO:0007669"/>
    <property type="project" value="TreeGrafter"/>
</dbReference>
<evidence type="ECO:0000256" key="7">
    <source>
        <dbReference type="ARBA" id="ARBA00023065"/>
    </source>
</evidence>
<dbReference type="GO" id="GO:0072320">
    <property type="term" value="F:volume-sensitive chloride channel activity"/>
    <property type="evidence" value="ECO:0007669"/>
    <property type="project" value="TreeGrafter"/>
</dbReference>
<feature type="compositionally biased region" description="Low complexity" evidence="14">
    <location>
        <begin position="368"/>
        <end position="380"/>
    </location>
</feature>
<feature type="compositionally biased region" description="Polar residues" evidence="14">
    <location>
        <begin position="809"/>
        <end position="818"/>
    </location>
</feature>
<sequence>MTRCCDRKSKKQRTFGCQKCTLIFLTILCCGAIGGGLYGNDDLHNGLVQVFNAGKQLNRLFISVRNQTSYLSRGLKDRAVLDIDDLYEVKVSNETALNHMMDVAQLAVKNITEAISGIDAAIYFINPSQSDELLQKIIDKFEFYELLRWPITLGFLTFLLFLCTVLVIGVARSSRCLLIFFSVLGLFTVAICWLLSGIYLATSVAAADFCMAPYQHFCAQQRLQYIYQSNCGASGTNHFVIRLGNSRENLELAKRSLYQLEDIGKRIFPSHDVPGRISHLYKIIDNGASALANLTELLDSRAIQIHYNSAARSLCHGGLFGLALMMIATIATAFLLTILVCVDSHTWIYLTKKRPFEDKAESAPLFPPSTSSMSPSVPAPISSGTATINRTLLHSQQYTSHTMGHHHGAPHAHARNGAARGLASLNGDSPPPTYDDVHDISLQRLSERSGHQTLGRLPSHSAHLSGPNNGKYATLSDKGKDEHDPRDVTCANFNRFDPKYQQQHIQLQQHHLQKPNNQQLELQTYQLQQSFQQQQQQSQSQPNYSTISTVSRDYNQQTYPTASLPYKKPGTGFSETSSILKKHRDEINEMSKPNTSVFSIETSSHRQDHAPPPTKSISIINQPLPEIPTQQSSSSKNPQVLCAANLTSNYPTNYRSLQRPQPTKSSYPSGTTQRQQRDRESRPAVPAKVMPPVLPPKSRTQNSLSRAQQPLPAIPSHQQSYQHHQQQQQQYPSSRNYERERSRDRERNIGRSYDDSHQYRTSSKQQQQQQQQNFQTLPHHHHHPHQTTFSGGSNTGIKSRKSRELLQQPFENYSATEL</sequence>
<evidence type="ECO:0000256" key="1">
    <source>
        <dbReference type="ARBA" id="ARBA00004651"/>
    </source>
</evidence>
<reference evidence="15" key="1">
    <citation type="submission" date="2021-03" db="EMBL/GenBank/DDBJ databases">
        <title>Chromosome level genome of the anhydrobiotic midge Polypedilum vanderplanki.</title>
        <authorList>
            <person name="Yoshida Y."/>
            <person name="Kikawada T."/>
            <person name="Gusev O."/>
        </authorList>
    </citation>
    <scope>NUCLEOTIDE SEQUENCE</scope>
    <source>
        <strain evidence="15">NIAS01</strain>
        <tissue evidence="15">Whole body or cell culture</tissue>
    </source>
</reference>
<feature type="compositionally biased region" description="Low complexity" evidence="14">
    <location>
        <begin position="715"/>
        <end position="734"/>
    </location>
</feature>
<evidence type="ECO:0000256" key="10">
    <source>
        <dbReference type="ARBA" id="ARBA00023180"/>
    </source>
</evidence>
<feature type="transmembrane region" description="Helical" evidence="13">
    <location>
        <begin position="149"/>
        <end position="170"/>
    </location>
</feature>
<comment type="similarity">
    <text evidence="2 13">Belongs to the tweety family.</text>
</comment>
<feature type="compositionally biased region" description="Polar residues" evidence="14">
    <location>
        <begin position="698"/>
        <end position="708"/>
    </location>
</feature>
<comment type="function">
    <text evidence="13">Probable chloride channel.</text>
</comment>
<proteinExistence type="inferred from homology"/>
<protein>
    <recommendedName>
        <fullName evidence="13">Protein tweety homolog</fullName>
    </recommendedName>
</protein>
<feature type="region of interest" description="Disordered" evidence="14">
    <location>
        <begin position="452"/>
        <end position="486"/>
    </location>
</feature>
<evidence type="ECO:0000256" key="8">
    <source>
        <dbReference type="ARBA" id="ARBA00023136"/>
    </source>
</evidence>
<feature type="compositionally biased region" description="Basic and acidic residues" evidence="14">
    <location>
        <begin position="477"/>
        <end position="486"/>
    </location>
</feature>
<comment type="caution">
    <text evidence="13">Lacks conserved residue(s) required for the propagation of feature annotation.</text>
</comment>
<evidence type="ECO:0000256" key="9">
    <source>
        <dbReference type="ARBA" id="ARBA00023173"/>
    </source>
</evidence>
<evidence type="ECO:0000256" key="13">
    <source>
        <dbReference type="RuleBase" id="RU361114"/>
    </source>
</evidence>
<feature type="transmembrane region" description="Helical" evidence="13">
    <location>
        <begin position="20"/>
        <end position="38"/>
    </location>
</feature>
<evidence type="ECO:0000256" key="5">
    <source>
        <dbReference type="ARBA" id="ARBA00022692"/>
    </source>
</evidence>
<feature type="compositionally biased region" description="Basic and acidic residues" evidence="14">
    <location>
        <begin position="736"/>
        <end position="758"/>
    </location>
</feature>
<feature type="transmembrane region" description="Helical" evidence="13">
    <location>
        <begin position="177"/>
        <end position="201"/>
    </location>
</feature>
<dbReference type="Pfam" id="PF04906">
    <property type="entry name" value="Tweety"/>
    <property type="match status" value="1"/>
</dbReference>
<keyword evidence="7 13" id="KW-0406">Ion transport</keyword>